<feature type="transmembrane region" description="Helical" evidence="1">
    <location>
        <begin position="6"/>
        <end position="26"/>
    </location>
</feature>
<evidence type="ECO:0000256" key="1">
    <source>
        <dbReference type="SAM" id="Phobius"/>
    </source>
</evidence>
<keyword evidence="3" id="KW-1185">Reference proteome</keyword>
<gene>
    <name evidence="2" type="ORF">UQ68_01425</name>
</gene>
<keyword evidence="1" id="KW-0812">Transmembrane</keyword>
<keyword evidence="1" id="KW-0472">Membrane</keyword>
<proteinExistence type="predicted"/>
<evidence type="ECO:0000313" key="3">
    <source>
        <dbReference type="Proteomes" id="UP000033536"/>
    </source>
</evidence>
<comment type="caution">
    <text evidence="2">The sequence shown here is derived from an EMBL/GenBank/DDBJ whole genome shotgun (WGS) entry which is preliminary data.</text>
</comment>
<evidence type="ECO:0000313" key="2">
    <source>
        <dbReference type="EMBL" id="KKD50521.1"/>
    </source>
</evidence>
<accession>A0ABR5EBP7</accession>
<dbReference type="InterPro" id="IPR009881">
    <property type="entry name" value="DUF1433"/>
</dbReference>
<protein>
    <recommendedName>
        <fullName evidence="4">DUF1433 domain-containing protein</fullName>
    </recommendedName>
</protein>
<reference evidence="2 3" key="1">
    <citation type="submission" date="2015-02" db="EMBL/GenBank/DDBJ databases">
        <title>Sequencing of Listeria spp. dairy environmental strains.</title>
        <authorList>
            <person name="Muhterem-Uyar M."/>
            <person name="Wagner M."/>
            <person name="Schmitz-Esser S."/>
            <person name="Stessl B."/>
        </authorList>
    </citation>
    <scope>NUCLEOTIDE SEQUENCE [LARGE SCALE GENOMIC DNA]</scope>
    <source>
        <strain evidence="2 3">7KSM</strain>
    </source>
</reference>
<evidence type="ECO:0008006" key="4">
    <source>
        <dbReference type="Google" id="ProtNLM"/>
    </source>
</evidence>
<dbReference type="EMBL" id="JYOM01000001">
    <property type="protein sequence ID" value="KKD50521.1"/>
    <property type="molecule type" value="Genomic_DNA"/>
</dbReference>
<sequence>MKKNIIIIFSTIMIIILCLSGGYFIVKKQEEQNMKEILAEQKPRIETFFNYNYNGINKITLTNAKKNPTGVVHIKGYLNDNEDLWIDAGLYNKNGVEIVNSAKEVDENFLKPEYEENIKTVSEIEKEENANK</sequence>
<dbReference type="Proteomes" id="UP000033536">
    <property type="component" value="Unassembled WGS sequence"/>
</dbReference>
<dbReference type="Pfam" id="PF07252">
    <property type="entry name" value="DUF1433"/>
    <property type="match status" value="1"/>
</dbReference>
<keyword evidence="1" id="KW-1133">Transmembrane helix</keyword>
<organism evidence="2 3">
    <name type="scientific">Listeria seeligeri</name>
    <dbReference type="NCBI Taxonomy" id="1640"/>
    <lineage>
        <taxon>Bacteria</taxon>
        <taxon>Bacillati</taxon>
        <taxon>Bacillota</taxon>
        <taxon>Bacilli</taxon>
        <taxon>Bacillales</taxon>
        <taxon>Listeriaceae</taxon>
        <taxon>Listeria</taxon>
    </lineage>
</organism>
<name>A0ABR5EBP7_LISSE</name>
<dbReference type="Gene3D" id="3.10.450.130">
    <property type="entry name" value="folded 79 residue fragment of lin0334 like domains"/>
    <property type="match status" value="1"/>
</dbReference>